<protein>
    <submittedName>
        <fullName evidence="2">Pyridoxamine 5'-phosphate oxidase</fullName>
    </submittedName>
</protein>
<dbReference type="SUPFAM" id="SSF50475">
    <property type="entry name" value="FMN-binding split barrel"/>
    <property type="match status" value="1"/>
</dbReference>
<dbReference type="Gene3D" id="2.30.110.10">
    <property type="entry name" value="Electron Transport, Fmn-binding Protein, Chain A"/>
    <property type="match status" value="1"/>
</dbReference>
<proteinExistence type="predicted"/>
<feature type="domain" description="Pyridoxamine 5'-phosphate oxidase Alr4036 family FMN-binding" evidence="1">
    <location>
        <begin position="27"/>
        <end position="93"/>
    </location>
</feature>
<organism evidence="2 3">
    <name type="scientific">Kangsaoukella pontilimi</name>
    <dbReference type="NCBI Taxonomy" id="2691042"/>
    <lineage>
        <taxon>Bacteria</taxon>
        <taxon>Pseudomonadati</taxon>
        <taxon>Pseudomonadota</taxon>
        <taxon>Alphaproteobacteria</taxon>
        <taxon>Rhodobacterales</taxon>
        <taxon>Paracoccaceae</taxon>
        <taxon>Kangsaoukella</taxon>
    </lineage>
</organism>
<dbReference type="Proteomes" id="UP000480350">
    <property type="component" value="Unassembled WGS sequence"/>
</dbReference>
<dbReference type="Pfam" id="PF12766">
    <property type="entry name" value="Pyridox_oxase_2"/>
    <property type="match status" value="1"/>
</dbReference>
<dbReference type="InterPro" id="IPR024624">
    <property type="entry name" value="Pyridox_Oxase_Alr4036_FMN-bd"/>
</dbReference>
<dbReference type="RefSeq" id="WP_160762714.1">
    <property type="nucleotide sequence ID" value="NZ_WUPT01000001.1"/>
</dbReference>
<evidence type="ECO:0000313" key="2">
    <source>
        <dbReference type="EMBL" id="MXQ06797.1"/>
    </source>
</evidence>
<name>A0A7C9MPV5_9RHOB</name>
<comment type="caution">
    <text evidence="2">The sequence shown here is derived from an EMBL/GenBank/DDBJ whole genome shotgun (WGS) entry which is preliminary data.</text>
</comment>
<gene>
    <name evidence="2" type="ORF">GQ651_02955</name>
</gene>
<evidence type="ECO:0000313" key="3">
    <source>
        <dbReference type="Proteomes" id="UP000480350"/>
    </source>
</evidence>
<keyword evidence="3" id="KW-1185">Reference proteome</keyword>
<dbReference type="InterPro" id="IPR012349">
    <property type="entry name" value="Split_barrel_FMN-bd"/>
</dbReference>
<dbReference type="GO" id="GO:0010181">
    <property type="term" value="F:FMN binding"/>
    <property type="evidence" value="ECO:0007669"/>
    <property type="project" value="InterPro"/>
</dbReference>
<reference evidence="2 3" key="2">
    <citation type="submission" date="2020-03" db="EMBL/GenBank/DDBJ databases">
        <title>Kangsaoukella pontilimi gen. nov., sp. nov., a new member of the family Rhodobacteraceae isolated from a tidal mudflat.</title>
        <authorList>
            <person name="Kim I.S."/>
        </authorList>
    </citation>
    <scope>NUCLEOTIDE SEQUENCE [LARGE SCALE GENOMIC DNA]</scope>
    <source>
        <strain evidence="2 3">GH1-50</strain>
    </source>
</reference>
<accession>A0A7C9MPV5</accession>
<evidence type="ECO:0000259" key="1">
    <source>
        <dbReference type="Pfam" id="PF12766"/>
    </source>
</evidence>
<dbReference type="EMBL" id="WUPT01000001">
    <property type="protein sequence ID" value="MXQ06797.1"/>
    <property type="molecule type" value="Genomic_DNA"/>
</dbReference>
<sequence>MNDDFGTLDGTLDAVWSRLSNGVTNADAPARTLALATDGPAVRMVVLRGADRASGTLTIWTNRASDKVSQLAGDPRAEALIWDSAADFQIRLALEVSIARGDAGTWDALGPGSRVNYARVPPPGARLAEPDAVQVQPDPAMFAVLTGRIMRIETLHLTRERQARARFPHGRLDAAHWIAP</sequence>
<reference evidence="2 3" key="1">
    <citation type="submission" date="2019-12" db="EMBL/GenBank/DDBJ databases">
        <authorList>
            <person name="Lee S.D."/>
        </authorList>
    </citation>
    <scope>NUCLEOTIDE SEQUENCE [LARGE SCALE GENOMIC DNA]</scope>
    <source>
        <strain evidence="2 3">GH1-50</strain>
    </source>
</reference>
<dbReference type="AlphaFoldDB" id="A0A7C9MPV5"/>